<evidence type="ECO:0000256" key="2">
    <source>
        <dbReference type="ARBA" id="ARBA00022737"/>
    </source>
</evidence>
<feature type="compositionally biased region" description="Low complexity" evidence="6">
    <location>
        <begin position="739"/>
        <end position="750"/>
    </location>
</feature>
<dbReference type="Proteomes" id="UP000070544">
    <property type="component" value="Unassembled WGS sequence"/>
</dbReference>
<feature type="region of interest" description="Disordered" evidence="6">
    <location>
        <begin position="369"/>
        <end position="395"/>
    </location>
</feature>
<feature type="region of interest" description="Disordered" evidence="6">
    <location>
        <begin position="837"/>
        <end position="864"/>
    </location>
</feature>
<feature type="compositionally biased region" description="Gly residues" evidence="6">
    <location>
        <begin position="230"/>
        <end position="241"/>
    </location>
</feature>
<dbReference type="AlphaFoldDB" id="A0A139ALU1"/>
<dbReference type="InterPro" id="IPR051580">
    <property type="entry name" value="ZnF-Chromatin_assoc"/>
</dbReference>
<evidence type="ECO:0000313" key="8">
    <source>
        <dbReference type="EMBL" id="KXS17729.1"/>
    </source>
</evidence>
<dbReference type="SMART" id="SM00355">
    <property type="entry name" value="ZnF_C2H2"/>
    <property type="match status" value="3"/>
</dbReference>
<dbReference type="STRING" id="1344416.A0A139ALU1"/>
<feature type="region of interest" description="Disordered" evidence="6">
    <location>
        <begin position="222"/>
        <end position="241"/>
    </location>
</feature>
<feature type="compositionally biased region" description="Acidic residues" evidence="6">
    <location>
        <begin position="447"/>
        <end position="469"/>
    </location>
</feature>
<evidence type="ECO:0000256" key="3">
    <source>
        <dbReference type="ARBA" id="ARBA00022771"/>
    </source>
</evidence>
<feature type="region of interest" description="Disordered" evidence="6">
    <location>
        <begin position="708"/>
        <end position="789"/>
    </location>
</feature>
<feature type="compositionally biased region" description="Acidic residues" evidence="6">
    <location>
        <begin position="504"/>
        <end position="539"/>
    </location>
</feature>
<dbReference type="PANTHER" id="PTHR23057:SF0">
    <property type="entry name" value="JUXTAPOSED WITH ANOTHER ZINC FINGER PROTEIN 1"/>
    <property type="match status" value="1"/>
</dbReference>
<feature type="domain" description="C2H2-type" evidence="7">
    <location>
        <begin position="650"/>
        <end position="680"/>
    </location>
</feature>
<feature type="compositionally biased region" description="Low complexity" evidence="6">
    <location>
        <begin position="382"/>
        <end position="391"/>
    </location>
</feature>
<dbReference type="EMBL" id="KQ965745">
    <property type="protein sequence ID" value="KXS17729.1"/>
    <property type="molecule type" value="Genomic_DNA"/>
</dbReference>
<dbReference type="GO" id="GO:0008270">
    <property type="term" value="F:zinc ion binding"/>
    <property type="evidence" value="ECO:0007669"/>
    <property type="project" value="UniProtKB-KW"/>
</dbReference>
<protein>
    <recommendedName>
        <fullName evidence="7">C2H2-type domain-containing protein</fullName>
    </recommendedName>
</protein>
<keyword evidence="2" id="KW-0677">Repeat</keyword>
<keyword evidence="3 5" id="KW-0863">Zinc-finger</keyword>
<evidence type="ECO:0000256" key="4">
    <source>
        <dbReference type="ARBA" id="ARBA00022833"/>
    </source>
</evidence>
<evidence type="ECO:0000259" key="7">
    <source>
        <dbReference type="PROSITE" id="PS50157"/>
    </source>
</evidence>
<evidence type="ECO:0000256" key="6">
    <source>
        <dbReference type="SAM" id="MobiDB-lite"/>
    </source>
</evidence>
<reference evidence="8 9" key="1">
    <citation type="journal article" date="2015" name="Genome Biol. Evol.">
        <title>Phylogenomic analyses indicate that early fungi evolved digesting cell walls of algal ancestors of land plants.</title>
        <authorList>
            <person name="Chang Y."/>
            <person name="Wang S."/>
            <person name="Sekimoto S."/>
            <person name="Aerts A.L."/>
            <person name="Choi C."/>
            <person name="Clum A."/>
            <person name="LaButti K.M."/>
            <person name="Lindquist E.A."/>
            <person name="Yee Ngan C."/>
            <person name="Ohm R.A."/>
            <person name="Salamov A.A."/>
            <person name="Grigoriev I.V."/>
            <person name="Spatafora J.W."/>
            <person name="Berbee M.L."/>
        </authorList>
    </citation>
    <scope>NUCLEOTIDE SEQUENCE [LARGE SCALE GENOMIC DNA]</scope>
    <source>
        <strain evidence="8 9">JEL478</strain>
    </source>
</reference>
<evidence type="ECO:0000256" key="1">
    <source>
        <dbReference type="ARBA" id="ARBA00022723"/>
    </source>
</evidence>
<dbReference type="OrthoDB" id="3269380at2759"/>
<keyword evidence="9" id="KW-1185">Reference proteome</keyword>
<evidence type="ECO:0000313" key="9">
    <source>
        <dbReference type="Proteomes" id="UP000070544"/>
    </source>
</evidence>
<organism evidence="8 9">
    <name type="scientific">Gonapodya prolifera (strain JEL478)</name>
    <name type="common">Monoblepharis prolifera</name>
    <dbReference type="NCBI Taxonomy" id="1344416"/>
    <lineage>
        <taxon>Eukaryota</taxon>
        <taxon>Fungi</taxon>
        <taxon>Fungi incertae sedis</taxon>
        <taxon>Chytridiomycota</taxon>
        <taxon>Chytridiomycota incertae sedis</taxon>
        <taxon>Monoblepharidomycetes</taxon>
        <taxon>Monoblepharidales</taxon>
        <taxon>Gonapodyaceae</taxon>
        <taxon>Gonapodya</taxon>
    </lineage>
</organism>
<dbReference type="GO" id="GO:0005634">
    <property type="term" value="C:nucleus"/>
    <property type="evidence" value="ECO:0007669"/>
    <property type="project" value="TreeGrafter"/>
</dbReference>
<proteinExistence type="predicted"/>
<dbReference type="Gene3D" id="3.30.160.60">
    <property type="entry name" value="Classic Zinc Finger"/>
    <property type="match status" value="1"/>
</dbReference>
<feature type="compositionally biased region" description="Low complexity" evidence="6">
    <location>
        <begin position="757"/>
        <end position="772"/>
    </location>
</feature>
<dbReference type="PROSITE" id="PS00028">
    <property type="entry name" value="ZINC_FINGER_C2H2_1"/>
    <property type="match status" value="2"/>
</dbReference>
<feature type="region of interest" description="Disordered" evidence="6">
    <location>
        <begin position="30"/>
        <end position="62"/>
    </location>
</feature>
<feature type="compositionally biased region" description="Polar residues" evidence="6">
    <location>
        <begin position="722"/>
        <end position="738"/>
    </location>
</feature>
<feature type="compositionally biased region" description="Basic residues" evidence="6">
    <location>
        <begin position="475"/>
        <end position="486"/>
    </location>
</feature>
<accession>A0A139ALU1</accession>
<evidence type="ECO:0000256" key="5">
    <source>
        <dbReference type="PROSITE-ProRule" id="PRU00042"/>
    </source>
</evidence>
<name>A0A139ALU1_GONPJ</name>
<keyword evidence="1" id="KW-0479">Metal-binding</keyword>
<dbReference type="PANTHER" id="PTHR23057">
    <property type="entry name" value="JUXTAPOSED WITH ANOTHER ZINC FINGER PROTEIN 1"/>
    <property type="match status" value="1"/>
</dbReference>
<sequence>MSATVSHQNLNFFPNNNIMPFVVPPGASTMPLSGSGASPPKSSDQFMSHSPSQQRHLQSRRLSSNAFALARRLSGSGPNQLALPVPMAIHHHHHHQVPASSWKNSLGTSFNGMKHSITGQQFFGCVSGDRESVETVGGRFRDWCGSPHVKAKEAAEVELARSLTTGSFKDLPHFETEFCRDFRCCGLVLDDLHSLVTHWEEQHQMDADPAPPGVAEAIAAARAAAQGQSGRPGVGDDQGGAGGVMGMWDLDVDMDLDGDGFEGVETDFGGMDDGMVMDGDDAMGFFGAAEMGDVTPEELHHTPSPPDRHLPPYVPTTIAQTQLHPRHSHTPQHHHATGHATALRADAAFWHRTLGELVTPDDDMVHEGIDTGNAGGVHRVGPAASDSDVAVPPSPPLGIAPGLVEGGVLRRDEVGQQGGRVEGGLRRSGRNRNKDESDGYDGTGMEIAEDVEEISDEGEGDEEDEEAEEVDGRRRSARRSRGRGRGAARGGSTRTGRTSLVESWTEEEEELDVGAEDDEGEDDDEEGDEDEEEDEEVDVDGPATEAVTKMADAGTLHMRNRNARRWGGGNWQGDEEEYIMEGRGIIKGPKGDRKYICAHAGCDKVYKNPGGLKYHLAHGHPDPTKSTIPAGLLGRNGKRGRNVPDIYKPYRCCIETCGKRYKNLNGLKYHLEHHHPEEVPVTSDKDGKPKWDLSSCYDPLVLPPPAPVPLPASGIAAGDSSPARTSSPAPNQSATSRPTGNTGNSGATGTRMAGMQGVAARGGASATRAAPRNVASGQRAGHVKGDGKVLASQQQTAAALQKAAAQLFSHFQQQFQSNPQAAAAIFQQQQQLLVQLGTPSSSSTNTTTGQSAASTPSPTTTAGAPNVANLQQLFADASAVIAQATQVSQEGAAVAAAAQARTGAQLAAAAQGIKKGN</sequence>
<dbReference type="PROSITE" id="PS50157">
    <property type="entry name" value="ZINC_FINGER_C2H2_2"/>
    <property type="match status" value="1"/>
</dbReference>
<feature type="region of interest" description="Disordered" evidence="6">
    <location>
        <begin position="411"/>
        <end position="544"/>
    </location>
</feature>
<keyword evidence="4" id="KW-0862">Zinc</keyword>
<gene>
    <name evidence="8" type="ORF">M427DRAFT_30202</name>
</gene>
<dbReference type="InterPro" id="IPR013087">
    <property type="entry name" value="Znf_C2H2_type"/>
</dbReference>